<name>Q97HI0_CLOAB</name>
<dbReference type="HOGENOM" id="CLU_188508_1_0_9"/>
<dbReference type="AlphaFoldDB" id="Q97HI0"/>
<dbReference type="KEGG" id="cac:CA_C2031"/>
<protein>
    <submittedName>
        <fullName evidence="1">Uncharacterized protein</fullName>
    </submittedName>
</protein>
<dbReference type="OrthoDB" id="8239791at2"/>
<keyword evidence="2" id="KW-1185">Reference proteome</keyword>
<dbReference type="EMBL" id="AE001437">
    <property type="protein sequence ID" value="AAK79990.1"/>
    <property type="molecule type" value="Genomic_DNA"/>
</dbReference>
<reference evidence="1 2" key="1">
    <citation type="journal article" date="2001" name="J. Bacteriol.">
        <title>Genome sequence and comparative analysis of the solvent-producing bacterium Clostridium acetobutylicum.</title>
        <authorList>
            <person name="Nolling J."/>
            <person name="Breton G."/>
            <person name="Omelchenko M.V."/>
            <person name="Makarova K.S."/>
            <person name="Zeng Q."/>
            <person name="Gibson R."/>
            <person name="Lee H.M."/>
            <person name="Dubois J."/>
            <person name="Qiu D."/>
            <person name="Hitti J."/>
            <person name="Wolf Y.I."/>
            <person name="Tatusov R.L."/>
            <person name="Sabathe F."/>
            <person name="Doucette-Stamm L."/>
            <person name="Soucaille P."/>
            <person name="Daly M.J."/>
            <person name="Bennett G.N."/>
            <person name="Koonin E.V."/>
            <person name="Smith D.R."/>
        </authorList>
    </citation>
    <scope>NUCLEOTIDE SEQUENCE [LARGE SCALE GENOMIC DNA]</scope>
    <source>
        <strain evidence="2">ATCC 824 / DSM 792 / JCM 1419 / LMG 5710 / VKM B-1787</strain>
    </source>
</reference>
<dbReference type="GeneID" id="44998516"/>
<organism evidence="1 2">
    <name type="scientific">Clostridium acetobutylicum (strain ATCC 824 / DSM 792 / JCM 1419 / IAM 19013 / LMG 5710 / NBRC 13948 / NRRL B-527 / VKM B-1787 / 2291 / W)</name>
    <dbReference type="NCBI Taxonomy" id="272562"/>
    <lineage>
        <taxon>Bacteria</taxon>
        <taxon>Bacillati</taxon>
        <taxon>Bacillota</taxon>
        <taxon>Clostridia</taxon>
        <taxon>Eubacteriales</taxon>
        <taxon>Clostridiaceae</taxon>
        <taxon>Clostridium</taxon>
    </lineage>
</organism>
<evidence type="ECO:0000313" key="1">
    <source>
        <dbReference type="EMBL" id="AAK79990.1"/>
    </source>
</evidence>
<sequence length="80" mass="9609">MTKDQLKIKLINNQIPKEVYSLDGRRPNEAYCLNYVNGKWETYYSERGIKSEREEFDNENDACNYFYKWLIESLKSMGII</sequence>
<dbReference type="PATRIC" id="fig|272562.8.peg.2236"/>
<proteinExistence type="predicted"/>
<dbReference type="RefSeq" id="WP_010965331.1">
    <property type="nucleotide sequence ID" value="NC_003030.1"/>
</dbReference>
<evidence type="ECO:0000313" key="2">
    <source>
        <dbReference type="Proteomes" id="UP000000814"/>
    </source>
</evidence>
<accession>Q97HI0</accession>
<dbReference type="Proteomes" id="UP000000814">
    <property type="component" value="Chromosome"/>
</dbReference>
<gene>
    <name evidence="1" type="ordered locus">CA_C2031</name>
</gene>
<dbReference type="STRING" id="272562.CA_C2031"/>
<dbReference type="PIR" id="C97150">
    <property type="entry name" value="C97150"/>
</dbReference>